<dbReference type="GO" id="GO:0000271">
    <property type="term" value="P:polysaccharide biosynthetic process"/>
    <property type="evidence" value="ECO:0007669"/>
    <property type="project" value="TreeGrafter"/>
</dbReference>
<dbReference type="STRING" id="1391654.AKJ09_02965"/>
<dbReference type="PANTHER" id="PTHR30244">
    <property type="entry name" value="TRANSAMINASE"/>
    <property type="match status" value="1"/>
</dbReference>
<accession>A0A0K1PSG4</accession>
<dbReference type="PANTHER" id="PTHR30244:SF36">
    <property type="entry name" value="3-OXO-GLUCOSE-6-PHOSPHATE:GLUTAMATE AMINOTRANSFERASE"/>
    <property type="match status" value="1"/>
</dbReference>
<organism evidence="6 7">
    <name type="scientific">Labilithrix luteola</name>
    <dbReference type="NCBI Taxonomy" id="1391654"/>
    <lineage>
        <taxon>Bacteria</taxon>
        <taxon>Pseudomonadati</taxon>
        <taxon>Myxococcota</taxon>
        <taxon>Polyangia</taxon>
        <taxon>Polyangiales</taxon>
        <taxon>Labilitrichaceae</taxon>
        <taxon>Labilithrix</taxon>
    </lineage>
</organism>
<dbReference type="SUPFAM" id="SSF53383">
    <property type="entry name" value="PLP-dependent transferases"/>
    <property type="match status" value="1"/>
</dbReference>
<proteinExistence type="inferred from homology"/>
<dbReference type="Gene3D" id="3.90.1150.10">
    <property type="entry name" value="Aspartate Aminotransferase, domain 1"/>
    <property type="match status" value="1"/>
</dbReference>
<comment type="similarity">
    <text evidence="2 5">Belongs to the DegT/DnrJ/EryC1 family.</text>
</comment>
<dbReference type="PIRSF" id="PIRSF000390">
    <property type="entry name" value="PLP_StrS"/>
    <property type="match status" value="1"/>
</dbReference>
<dbReference type="AlphaFoldDB" id="A0A0K1PSG4"/>
<feature type="active site" description="Proton acceptor" evidence="3">
    <location>
        <position position="191"/>
    </location>
</feature>
<feature type="modified residue" description="N6-(pyridoxal phosphate)lysine" evidence="4">
    <location>
        <position position="191"/>
    </location>
</feature>
<dbReference type="InterPro" id="IPR015422">
    <property type="entry name" value="PyrdxlP-dep_Trfase_small"/>
</dbReference>
<dbReference type="Proteomes" id="UP000064967">
    <property type="component" value="Chromosome"/>
</dbReference>
<dbReference type="Gene3D" id="3.40.640.10">
    <property type="entry name" value="Type I PLP-dependent aspartate aminotransferase-like (Major domain)"/>
    <property type="match status" value="1"/>
</dbReference>
<dbReference type="KEGG" id="llu:AKJ09_02965"/>
<evidence type="ECO:0000256" key="2">
    <source>
        <dbReference type="ARBA" id="ARBA00037999"/>
    </source>
</evidence>
<dbReference type="Pfam" id="PF01041">
    <property type="entry name" value="DegT_DnrJ_EryC1"/>
    <property type="match status" value="1"/>
</dbReference>
<evidence type="ECO:0000313" key="6">
    <source>
        <dbReference type="EMBL" id="AKU96301.1"/>
    </source>
</evidence>
<reference evidence="6 7" key="1">
    <citation type="submission" date="2015-08" db="EMBL/GenBank/DDBJ databases">
        <authorList>
            <person name="Babu N.S."/>
            <person name="Beckwith C.J."/>
            <person name="Beseler K.G."/>
            <person name="Brison A."/>
            <person name="Carone J.V."/>
            <person name="Caskin T.P."/>
            <person name="Diamond M."/>
            <person name="Durham M.E."/>
            <person name="Foxe J.M."/>
            <person name="Go M."/>
            <person name="Henderson B.A."/>
            <person name="Jones I.B."/>
            <person name="McGettigan J.A."/>
            <person name="Micheletti S.J."/>
            <person name="Nasrallah M.E."/>
            <person name="Ortiz D."/>
            <person name="Piller C.R."/>
            <person name="Privatt S.R."/>
            <person name="Schneider S.L."/>
            <person name="Sharp S."/>
            <person name="Smith T.C."/>
            <person name="Stanton J.D."/>
            <person name="Ullery H.E."/>
            <person name="Wilson R.J."/>
            <person name="Serrano M.G."/>
            <person name="Buck G."/>
            <person name="Lee V."/>
            <person name="Wang Y."/>
            <person name="Carvalho R."/>
            <person name="Voegtly L."/>
            <person name="Shi R."/>
            <person name="Duckworth R."/>
            <person name="Johnson A."/>
            <person name="Loviza R."/>
            <person name="Walstead R."/>
            <person name="Shah Z."/>
            <person name="Kiflezghi M."/>
            <person name="Wade K."/>
            <person name="Ball S.L."/>
            <person name="Bradley K.W."/>
            <person name="Asai D.J."/>
            <person name="Bowman C.A."/>
            <person name="Russell D.A."/>
            <person name="Pope W.H."/>
            <person name="Jacobs-Sera D."/>
            <person name="Hendrix R.W."/>
            <person name="Hatfull G.F."/>
        </authorList>
    </citation>
    <scope>NUCLEOTIDE SEQUENCE [LARGE SCALE GENOMIC DNA]</scope>
    <source>
        <strain evidence="6 7">DSM 27648</strain>
    </source>
</reference>
<evidence type="ECO:0000256" key="4">
    <source>
        <dbReference type="PIRSR" id="PIRSR000390-2"/>
    </source>
</evidence>
<evidence type="ECO:0000256" key="5">
    <source>
        <dbReference type="RuleBase" id="RU004508"/>
    </source>
</evidence>
<dbReference type="InterPro" id="IPR000653">
    <property type="entry name" value="DegT/StrS_aminotransferase"/>
</dbReference>
<evidence type="ECO:0000313" key="7">
    <source>
        <dbReference type="Proteomes" id="UP000064967"/>
    </source>
</evidence>
<evidence type="ECO:0000256" key="3">
    <source>
        <dbReference type="PIRSR" id="PIRSR000390-1"/>
    </source>
</evidence>
<protein>
    <submittedName>
        <fullName evidence="6">Pleiotropic regulatory protein</fullName>
    </submittedName>
</protein>
<gene>
    <name evidence="6" type="ORF">AKJ09_02965</name>
</gene>
<dbReference type="InterPro" id="IPR015421">
    <property type="entry name" value="PyrdxlP-dep_Trfase_major"/>
</dbReference>
<dbReference type="GO" id="GO:0008483">
    <property type="term" value="F:transaminase activity"/>
    <property type="evidence" value="ECO:0007669"/>
    <property type="project" value="TreeGrafter"/>
</dbReference>
<dbReference type="EMBL" id="CP012333">
    <property type="protein sequence ID" value="AKU96301.1"/>
    <property type="molecule type" value="Genomic_DNA"/>
</dbReference>
<sequence>MLAMPVPFIDLQRLVGRIRADVLPEWADALEKCEFVGGPRVASLEKKLSTTLGTPRVVSCANGTDALLVGLQALGVKPGSKVALPNLTFWATFEAVAQLGATPVLIDIDPDDLQMSLAELKSAHDAHRFDAAMLVHLYGWASSQLREIRAFCKERDIGLLEDGAQCFGVEAHGEPVLASATVGTLSFYPAKVIGGAMDGGAMTMQSEAHEKVIRSLCNHGRADHYSYAHVGWNSRMGGVSAAFLLRMLDELPAILESRRKAATFYRERLASEAKVRVYGPPAGIVENGYLNVLTVEGKKGQEIVDALKAAGIGAARTYPEPMSAQPPAKAAGAIAHGDLTQSRRICESVVNLPLFFGITDDECEQAVRALLAAI</sequence>
<evidence type="ECO:0000256" key="1">
    <source>
        <dbReference type="ARBA" id="ARBA00022898"/>
    </source>
</evidence>
<dbReference type="InterPro" id="IPR015424">
    <property type="entry name" value="PyrdxlP-dep_Trfase"/>
</dbReference>
<keyword evidence="1 4" id="KW-0663">Pyridoxal phosphate</keyword>
<name>A0A0K1PSG4_9BACT</name>
<keyword evidence="7" id="KW-1185">Reference proteome</keyword>
<dbReference type="GO" id="GO:0030170">
    <property type="term" value="F:pyridoxal phosphate binding"/>
    <property type="evidence" value="ECO:0007669"/>
    <property type="project" value="TreeGrafter"/>
</dbReference>